<accession>A0AB37VZL7</accession>
<comment type="caution">
    <text evidence="2">The sequence shown here is derived from an EMBL/GenBank/DDBJ whole genome shotgun (WGS) entry which is preliminary data.</text>
</comment>
<feature type="region of interest" description="Disordered" evidence="1">
    <location>
        <begin position="213"/>
        <end position="238"/>
    </location>
</feature>
<feature type="compositionally biased region" description="Basic and acidic residues" evidence="1">
    <location>
        <begin position="317"/>
        <end position="326"/>
    </location>
</feature>
<reference evidence="2" key="2">
    <citation type="journal article" date="2019" name="bioRxiv">
        <title>Genomics, evolutionary history and diagnostics of the Alternaria alternata species group including apple and Asian pear pathotypes.</title>
        <authorList>
            <person name="Armitage A.D."/>
            <person name="Cockerton H.M."/>
            <person name="Sreenivasaprasad S."/>
            <person name="Woodhall J.W."/>
            <person name="Lane C.R."/>
            <person name="Harrison R.J."/>
            <person name="Clarkson J.P."/>
        </authorList>
    </citation>
    <scope>NUCLEOTIDE SEQUENCE</scope>
    <source>
        <strain evidence="2">FERA 1164</strain>
    </source>
</reference>
<sequence length="466" mass="52655">MTTSPFSSQTDPEYDATQQYDTPSDIQSVEARWIAALETPSVPDYVAAGRAVRHHTADDGQEATALDTGKLGFLPLAEWDEHNSYDEDVPSRLRYSIEWKVVVNNKTLSKDTEQDVVLAPSAYWRLYLRAKVDKLLSRKLPHGRHVKCDDTSVVASVNDRSERDLTKRFDDMDVDWLLVDRQLVRWGGLLRSGKKLRVDLSFNYVELAPPSAAARNRGNKRGSSATQSMLADQASQLDAEQETSASASVWREVYALMRCPGPPCNRGPHCWRDPLGKKHYKLQTHHLKALIQLVEEGHVLHTHSDVPEDIREQLYAEEDQRRDRQAAGRGGGSMSRASLPPITITNVLPPHSGQSPSTSTSSVPSSMERASRRIDLDIPGPRDLAVVAYSQWQQSNVADEAQKTEYQKARDITLLEMLDLEQLHEDQDYDFFIQNGVKRGVARRYVRDIGRWAELHKSTCNREQES</sequence>
<protein>
    <recommendedName>
        <fullName evidence="4">C2H2-type domain-containing protein</fullName>
    </recommendedName>
</protein>
<evidence type="ECO:0008006" key="4">
    <source>
        <dbReference type="Google" id="ProtNLM"/>
    </source>
</evidence>
<dbReference type="AlphaFoldDB" id="A0AB37VZL7"/>
<proteinExistence type="predicted"/>
<evidence type="ECO:0000313" key="2">
    <source>
        <dbReference type="EMBL" id="RYN16209.1"/>
    </source>
</evidence>
<feature type="compositionally biased region" description="Low complexity" evidence="1">
    <location>
        <begin position="349"/>
        <end position="366"/>
    </location>
</feature>
<evidence type="ECO:0000256" key="1">
    <source>
        <dbReference type="SAM" id="MobiDB-lite"/>
    </source>
</evidence>
<organism evidence="2 3">
    <name type="scientific">Alternaria tenuissima</name>
    <dbReference type="NCBI Taxonomy" id="119927"/>
    <lineage>
        <taxon>Eukaryota</taxon>
        <taxon>Fungi</taxon>
        <taxon>Dikarya</taxon>
        <taxon>Ascomycota</taxon>
        <taxon>Pezizomycotina</taxon>
        <taxon>Dothideomycetes</taxon>
        <taxon>Pleosporomycetidae</taxon>
        <taxon>Pleosporales</taxon>
        <taxon>Pleosporineae</taxon>
        <taxon>Pleosporaceae</taxon>
        <taxon>Alternaria</taxon>
        <taxon>Alternaria sect. Alternaria</taxon>
        <taxon>Alternaria alternata complex</taxon>
    </lineage>
</organism>
<gene>
    <name evidence="2" type="ORF">AA0115_g12494</name>
</gene>
<dbReference type="EMBL" id="PDXB01000079">
    <property type="protein sequence ID" value="RYN16209.1"/>
    <property type="molecule type" value="Genomic_DNA"/>
</dbReference>
<feature type="region of interest" description="Disordered" evidence="1">
    <location>
        <begin position="1"/>
        <end position="23"/>
    </location>
</feature>
<dbReference type="Proteomes" id="UP000292340">
    <property type="component" value="Unassembled WGS sequence"/>
</dbReference>
<feature type="compositionally biased region" description="Polar residues" evidence="1">
    <location>
        <begin position="221"/>
        <end position="238"/>
    </location>
</feature>
<feature type="region of interest" description="Disordered" evidence="1">
    <location>
        <begin position="317"/>
        <end position="370"/>
    </location>
</feature>
<name>A0AB37VZL7_9PLEO</name>
<reference evidence="2" key="1">
    <citation type="submission" date="2017-10" db="EMBL/GenBank/DDBJ databases">
        <authorList>
            <person name="Armitage A.D."/>
            <person name="Barbara D.J."/>
            <person name="Woodhall J.W."/>
            <person name="Sreenivasaprasad S."/>
            <person name="Lane C.R."/>
            <person name="Clarkson J.P."/>
            <person name="Harrison R.J."/>
        </authorList>
    </citation>
    <scope>NUCLEOTIDE SEQUENCE</scope>
    <source>
        <strain evidence="2">FERA 1164</strain>
    </source>
</reference>
<evidence type="ECO:0000313" key="3">
    <source>
        <dbReference type="Proteomes" id="UP000292340"/>
    </source>
</evidence>